<dbReference type="InterPro" id="IPR029021">
    <property type="entry name" value="Prot-tyrosine_phosphatase-like"/>
</dbReference>
<protein>
    <submittedName>
        <fullName evidence="3">Protein-tyrosine-phosphatase</fullName>
    </submittedName>
</protein>
<sequence length="154" mass="16817">MAKIELPGGGIVLARGLRRDPVPDPPPEFGLYLLGHPLDRPGLYGRRLVGLRPWTPPWPHERVDWPDFRAPRDPAGAIAGLRDLLARAGRGERVEVACGGGRGRTGTALAALAVLRGMTPEAAVAWVRDAYHPRAIETRGQRRFVDRLRDAAEA</sequence>
<evidence type="ECO:0000259" key="2">
    <source>
        <dbReference type="PROSITE" id="PS50056"/>
    </source>
</evidence>
<dbReference type="RefSeq" id="WP_203993853.1">
    <property type="nucleotide sequence ID" value="NZ_BOOU01000100.1"/>
</dbReference>
<dbReference type="EMBL" id="BOOU01000100">
    <property type="protein sequence ID" value="GII81500.1"/>
    <property type="molecule type" value="Genomic_DNA"/>
</dbReference>
<evidence type="ECO:0000313" key="3">
    <source>
        <dbReference type="EMBL" id="GII81500.1"/>
    </source>
</evidence>
<reference evidence="3" key="1">
    <citation type="submission" date="2021-01" db="EMBL/GenBank/DDBJ databases">
        <title>Whole genome shotgun sequence of Sphaerisporangium rufum NBRC 109079.</title>
        <authorList>
            <person name="Komaki H."/>
            <person name="Tamura T."/>
        </authorList>
    </citation>
    <scope>NUCLEOTIDE SEQUENCE</scope>
    <source>
        <strain evidence="3">NBRC 109079</strain>
    </source>
</reference>
<name>A0A919RCM5_9ACTN</name>
<dbReference type="SUPFAM" id="SSF52799">
    <property type="entry name" value="(Phosphotyrosine protein) phosphatases II"/>
    <property type="match status" value="1"/>
</dbReference>
<dbReference type="PANTHER" id="PTHR23339">
    <property type="entry name" value="TYROSINE SPECIFIC PROTEIN PHOSPHATASE AND DUAL SPECIFICITY PROTEIN PHOSPHATASE"/>
    <property type="match status" value="1"/>
</dbReference>
<evidence type="ECO:0000256" key="1">
    <source>
        <dbReference type="ARBA" id="ARBA00022801"/>
    </source>
</evidence>
<dbReference type="GO" id="GO:0016791">
    <property type="term" value="F:phosphatase activity"/>
    <property type="evidence" value="ECO:0007669"/>
    <property type="project" value="UniProtKB-ARBA"/>
</dbReference>
<evidence type="ECO:0000313" key="4">
    <source>
        <dbReference type="Proteomes" id="UP000655287"/>
    </source>
</evidence>
<gene>
    <name evidence="3" type="ORF">Sru01_64820</name>
</gene>
<accession>A0A919RCM5</accession>
<keyword evidence="1" id="KW-0378">Hydrolase</keyword>
<dbReference type="InterPro" id="IPR050561">
    <property type="entry name" value="PTP"/>
</dbReference>
<proteinExistence type="predicted"/>
<dbReference type="InterPro" id="IPR057023">
    <property type="entry name" value="PTP-SAK"/>
</dbReference>
<feature type="domain" description="Tyrosine specific protein phosphatases" evidence="2">
    <location>
        <begin position="75"/>
        <end position="129"/>
    </location>
</feature>
<dbReference type="Gene3D" id="3.90.190.10">
    <property type="entry name" value="Protein tyrosine phosphatase superfamily"/>
    <property type="match status" value="1"/>
</dbReference>
<dbReference type="Pfam" id="PF22784">
    <property type="entry name" value="PTP-SAK"/>
    <property type="match status" value="1"/>
</dbReference>
<organism evidence="3 4">
    <name type="scientific">Sphaerisporangium rufum</name>
    <dbReference type="NCBI Taxonomy" id="1381558"/>
    <lineage>
        <taxon>Bacteria</taxon>
        <taxon>Bacillati</taxon>
        <taxon>Actinomycetota</taxon>
        <taxon>Actinomycetes</taxon>
        <taxon>Streptosporangiales</taxon>
        <taxon>Streptosporangiaceae</taxon>
        <taxon>Sphaerisporangium</taxon>
    </lineage>
</organism>
<comment type="caution">
    <text evidence="3">The sequence shown here is derived from an EMBL/GenBank/DDBJ whole genome shotgun (WGS) entry which is preliminary data.</text>
</comment>
<dbReference type="Proteomes" id="UP000655287">
    <property type="component" value="Unassembled WGS sequence"/>
</dbReference>
<dbReference type="AlphaFoldDB" id="A0A919RCM5"/>
<keyword evidence="4" id="KW-1185">Reference proteome</keyword>
<dbReference type="PROSITE" id="PS50056">
    <property type="entry name" value="TYR_PHOSPHATASE_2"/>
    <property type="match status" value="1"/>
</dbReference>
<dbReference type="InterPro" id="IPR000387">
    <property type="entry name" value="Tyr_Pase_dom"/>
</dbReference>